<evidence type="ECO:0000313" key="2">
    <source>
        <dbReference type="EMBL" id="GBM76473.1"/>
    </source>
</evidence>
<comment type="caution">
    <text evidence="2">The sequence shown here is derived from an EMBL/GenBank/DDBJ whole genome shotgun (WGS) entry which is preliminary data.</text>
</comment>
<reference evidence="2 3" key="1">
    <citation type="journal article" date="2019" name="Sci. Rep.">
        <title>Orb-weaving spider Araneus ventricosus genome elucidates the spidroin gene catalogue.</title>
        <authorList>
            <person name="Kono N."/>
            <person name="Nakamura H."/>
            <person name="Ohtoshi R."/>
            <person name="Moran D.A.P."/>
            <person name="Shinohara A."/>
            <person name="Yoshida Y."/>
            <person name="Fujiwara M."/>
            <person name="Mori M."/>
            <person name="Tomita M."/>
            <person name="Arakawa K."/>
        </authorList>
    </citation>
    <scope>NUCLEOTIDE SEQUENCE [LARGE SCALE GENOMIC DNA]</scope>
</reference>
<dbReference type="AlphaFoldDB" id="A0A4Y2IFG5"/>
<sequence length="177" mass="20210">MAASPKPICYGSPYLTYFPPPSKREPPPVTNSATNSSREEVRDSQLPFPIYLHRLHFSIYGPAVQLEHLDLQNGRKSKLSTTQFSNSHRFFALTTVFGMERPNLRGMESTGIPSLEQPDTVNLAHSSAIVEFKEIYRKLRHYSSTIFNFEKMTCSFLSAAAFSWLCNFSIVTFNKYR</sequence>
<feature type="region of interest" description="Disordered" evidence="1">
    <location>
        <begin position="19"/>
        <end position="41"/>
    </location>
</feature>
<organism evidence="2 3">
    <name type="scientific">Araneus ventricosus</name>
    <name type="common">Orbweaver spider</name>
    <name type="synonym">Epeira ventricosa</name>
    <dbReference type="NCBI Taxonomy" id="182803"/>
    <lineage>
        <taxon>Eukaryota</taxon>
        <taxon>Metazoa</taxon>
        <taxon>Ecdysozoa</taxon>
        <taxon>Arthropoda</taxon>
        <taxon>Chelicerata</taxon>
        <taxon>Arachnida</taxon>
        <taxon>Araneae</taxon>
        <taxon>Araneomorphae</taxon>
        <taxon>Entelegynae</taxon>
        <taxon>Araneoidea</taxon>
        <taxon>Araneidae</taxon>
        <taxon>Araneus</taxon>
    </lineage>
</organism>
<evidence type="ECO:0000256" key="1">
    <source>
        <dbReference type="SAM" id="MobiDB-lite"/>
    </source>
</evidence>
<keyword evidence="3" id="KW-1185">Reference proteome</keyword>
<accession>A0A4Y2IFG5</accession>
<evidence type="ECO:0000313" key="3">
    <source>
        <dbReference type="Proteomes" id="UP000499080"/>
    </source>
</evidence>
<protein>
    <submittedName>
        <fullName evidence="2">Uncharacterized protein</fullName>
    </submittedName>
</protein>
<gene>
    <name evidence="2" type="ORF">AVEN_121205_1</name>
</gene>
<dbReference type="Proteomes" id="UP000499080">
    <property type="component" value="Unassembled WGS sequence"/>
</dbReference>
<dbReference type="EMBL" id="BGPR01002624">
    <property type="protein sequence ID" value="GBM76473.1"/>
    <property type="molecule type" value="Genomic_DNA"/>
</dbReference>
<name>A0A4Y2IFG5_ARAVE</name>
<proteinExistence type="predicted"/>